<feature type="signal peptide" evidence="3">
    <location>
        <begin position="1"/>
        <end position="20"/>
    </location>
</feature>
<keyword evidence="2" id="KW-1133">Transmembrane helix</keyword>
<keyword evidence="3" id="KW-0732">Signal</keyword>
<reference evidence="5" key="1">
    <citation type="submission" date="2022-11" db="UniProtKB">
        <authorList>
            <consortium name="WormBaseParasite"/>
        </authorList>
    </citation>
    <scope>IDENTIFICATION</scope>
</reference>
<feature type="transmembrane region" description="Helical" evidence="2">
    <location>
        <begin position="411"/>
        <end position="431"/>
    </location>
</feature>
<protein>
    <submittedName>
        <fullName evidence="5">Uncharacterized protein</fullName>
    </submittedName>
</protein>
<feature type="region of interest" description="Disordered" evidence="1">
    <location>
        <begin position="125"/>
        <end position="162"/>
    </location>
</feature>
<dbReference type="WBParaSite" id="PSU_v2.g16015.t1">
    <property type="protein sequence ID" value="PSU_v2.g16015.t1"/>
    <property type="gene ID" value="PSU_v2.g16015"/>
</dbReference>
<evidence type="ECO:0000256" key="2">
    <source>
        <dbReference type="SAM" id="Phobius"/>
    </source>
</evidence>
<sequence>MAQTYLFITFLAALLYLCHGDNTENITTADTIKYYYKQNENENQKWHFNFASDLRGFIIFNQNFELNKGETVLVYQKDGSLAKYFLANYTSTSTKLNSTNFQRLTAEKGEGLTVVYNFVSPTPTTPTTTIQTSTVSQSSTSTASTTSLASTSTAPTTSLASTVTGPTTMPPIFMFLVSSYNETASLMNNTQDSGIWDTTNVTNTIVQTIQTHGNVTQIWHYYPASQDRRLSFALIDSTALKNNVGATLTLYRGDANDLSNTSTIIHTFNDTNSLDNIYTYGGKSYMYGGNYGEPLSLYYDYPYVNETFDDLREYGFNFMVGVLLLNESDPAPPVTDVNGNTVTTLPPITDANGSTKPPVPTVIVTDTNGNTVTDSSKHAVTETLPMTVPTIPTVSTTPTIPMTTTSTASSMSSFFFVSLAPIIITFMFHMCQA</sequence>
<feature type="chain" id="PRO_5036779388" evidence="3">
    <location>
        <begin position="21"/>
        <end position="433"/>
    </location>
</feature>
<evidence type="ECO:0000313" key="4">
    <source>
        <dbReference type="Proteomes" id="UP000887577"/>
    </source>
</evidence>
<keyword evidence="4" id="KW-1185">Reference proteome</keyword>
<name>A0A914Y730_9BILA</name>
<dbReference type="Proteomes" id="UP000887577">
    <property type="component" value="Unplaced"/>
</dbReference>
<keyword evidence="2" id="KW-0812">Transmembrane</keyword>
<dbReference type="AlphaFoldDB" id="A0A914Y730"/>
<proteinExistence type="predicted"/>
<evidence type="ECO:0000256" key="1">
    <source>
        <dbReference type="SAM" id="MobiDB-lite"/>
    </source>
</evidence>
<evidence type="ECO:0000313" key="5">
    <source>
        <dbReference type="WBParaSite" id="PSU_v2.g16015.t1"/>
    </source>
</evidence>
<evidence type="ECO:0000256" key="3">
    <source>
        <dbReference type="SAM" id="SignalP"/>
    </source>
</evidence>
<keyword evidence="2" id="KW-0472">Membrane</keyword>
<organism evidence="4 5">
    <name type="scientific">Panagrolaimus superbus</name>
    <dbReference type="NCBI Taxonomy" id="310955"/>
    <lineage>
        <taxon>Eukaryota</taxon>
        <taxon>Metazoa</taxon>
        <taxon>Ecdysozoa</taxon>
        <taxon>Nematoda</taxon>
        <taxon>Chromadorea</taxon>
        <taxon>Rhabditida</taxon>
        <taxon>Tylenchina</taxon>
        <taxon>Panagrolaimomorpha</taxon>
        <taxon>Panagrolaimoidea</taxon>
        <taxon>Panagrolaimidae</taxon>
        <taxon>Panagrolaimus</taxon>
    </lineage>
</organism>
<accession>A0A914Y730</accession>